<sequence length="165" mass="18271">MSSPGHYLLTISTTAALIQQSDDDWIKSTTCFLGIYLGSTLISVSSMRPRPQNKLPRLSDRPANSLKLCSGLPSDTTRCIFLLRVRPCCFTRAGTPFTPVNDSSMDQLSFLCIPLRMYARTAACCIRRELLPNWCSSTILRCASHSLNASPSTARHHSLNSDMQN</sequence>
<gene>
    <name evidence="1" type="ORF">BV25DRAFT_1466754</name>
</gene>
<proteinExistence type="predicted"/>
<evidence type="ECO:0000313" key="1">
    <source>
        <dbReference type="EMBL" id="KAI0057056.1"/>
    </source>
</evidence>
<protein>
    <submittedName>
        <fullName evidence="1">Uncharacterized protein</fullName>
    </submittedName>
</protein>
<reference evidence="1" key="2">
    <citation type="journal article" date="2022" name="New Phytol.">
        <title>Evolutionary transition to the ectomycorrhizal habit in the genomes of a hyperdiverse lineage of mushroom-forming fungi.</title>
        <authorList>
            <person name="Looney B."/>
            <person name="Miyauchi S."/>
            <person name="Morin E."/>
            <person name="Drula E."/>
            <person name="Courty P.E."/>
            <person name="Kohler A."/>
            <person name="Kuo A."/>
            <person name="LaButti K."/>
            <person name="Pangilinan J."/>
            <person name="Lipzen A."/>
            <person name="Riley R."/>
            <person name="Andreopoulos W."/>
            <person name="He G."/>
            <person name="Johnson J."/>
            <person name="Nolan M."/>
            <person name="Tritt A."/>
            <person name="Barry K.W."/>
            <person name="Grigoriev I.V."/>
            <person name="Nagy L.G."/>
            <person name="Hibbett D."/>
            <person name="Henrissat B."/>
            <person name="Matheny P.B."/>
            <person name="Labbe J."/>
            <person name="Martin F.M."/>
        </authorList>
    </citation>
    <scope>NUCLEOTIDE SEQUENCE</scope>
    <source>
        <strain evidence="1">HHB10654</strain>
    </source>
</reference>
<organism evidence="1 2">
    <name type="scientific">Artomyces pyxidatus</name>
    <dbReference type="NCBI Taxonomy" id="48021"/>
    <lineage>
        <taxon>Eukaryota</taxon>
        <taxon>Fungi</taxon>
        <taxon>Dikarya</taxon>
        <taxon>Basidiomycota</taxon>
        <taxon>Agaricomycotina</taxon>
        <taxon>Agaricomycetes</taxon>
        <taxon>Russulales</taxon>
        <taxon>Auriscalpiaceae</taxon>
        <taxon>Artomyces</taxon>
    </lineage>
</organism>
<comment type="caution">
    <text evidence="1">The sequence shown here is derived from an EMBL/GenBank/DDBJ whole genome shotgun (WGS) entry which is preliminary data.</text>
</comment>
<dbReference type="Proteomes" id="UP000814140">
    <property type="component" value="Unassembled WGS sequence"/>
</dbReference>
<keyword evidence="2" id="KW-1185">Reference proteome</keyword>
<accession>A0ACB8SMD5</accession>
<name>A0ACB8SMD5_9AGAM</name>
<dbReference type="EMBL" id="MU277253">
    <property type="protein sequence ID" value="KAI0057056.1"/>
    <property type="molecule type" value="Genomic_DNA"/>
</dbReference>
<evidence type="ECO:0000313" key="2">
    <source>
        <dbReference type="Proteomes" id="UP000814140"/>
    </source>
</evidence>
<reference evidence="1" key="1">
    <citation type="submission" date="2021-03" db="EMBL/GenBank/DDBJ databases">
        <authorList>
            <consortium name="DOE Joint Genome Institute"/>
            <person name="Ahrendt S."/>
            <person name="Looney B.P."/>
            <person name="Miyauchi S."/>
            <person name="Morin E."/>
            <person name="Drula E."/>
            <person name="Courty P.E."/>
            <person name="Chicoki N."/>
            <person name="Fauchery L."/>
            <person name="Kohler A."/>
            <person name="Kuo A."/>
            <person name="Labutti K."/>
            <person name="Pangilinan J."/>
            <person name="Lipzen A."/>
            <person name="Riley R."/>
            <person name="Andreopoulos W."/>
            <person name="He G."/>
            <person name="Johnson J."/>
            <person name="Barry K.W."/>
            <person name="Grigoriev I.V."/>
            <person name="Nagy L."/>
            <person name="Hibbett D."/>
            <person name="Henrissat B."/>
            <person name="Matheny P.B."/>
            <person name="Labbe J."/>
            <person name="Martin F."/>
        </authorList>
    </citation>
    <scope>NUCLEOTIDE SEQUENCE</scope>
    <source>
        <strain evidence="1">HHB10654</strain>
    </source>
</reference>